<evidence type="ECO:0000259" key="1">
    <source>
        <dbReference type="PROSITE" id="PS50994"/>
    </source>
</evidence>
<dbReference type="GO" id="GO:0015074">
    <property type="term" value="P:DNA integration"/>
    <property type="evidence" value="ECO:0007669"/>
    <property type="project" value="InterPro"/>
</dbReference>
<dbReference type="InterPro" id="IPR008042">
    <property type="entry name" value="Retrotrans_Pao"/>
</dbReference>
<protein>
    <recommendedName>
        <fullName evidence="1">Integrase catalytic domain-containing protein</fullName>
    </recommendedName>
</protein>
<dbReference type="Proteomes" id="UP001283361">
    <property type="component" value="Unassembled WGS sequence"/>
</dbReference>
<name>A0AAE0YAL7_9GAST</name>
<dbReference type="PANTHER" id="PTHR47331">
    <property type="entry name" value="PHD-TYPE DOMAIN-CONTAINING PROTEIN"/>
    <property type="match status" value="1"/>
</dbReference>
<reference evidence="2" key="1">
    <citation type="journal article" date="2023" name="G3 (Bethesda)">
        <title>A reference genome for the long-term kleptoplast-retaining sea slug Elysia crispata morphotype clarki.</title>
        <authorList>
            <person name="Eastman K.E."/>
            <person name="Pendleton A.L."/>
            <person name="Shaikh M.A."/>
            <person name="Suttiyut T."/>
            <person name="Ogas R."/>
            <person name="Tomko P."/>
            <person name="Gavelis G."/>
            <person name="Widhalm J.R."/>
            <person name="Wisecaver J.H."/>
        </authorList>
    </citation>
    <scope>NUCLEOTIDE SEQUENCE</scope>
    <source>
        <strain evidence="2">ECLA1</strain>
    </source>
</reference>
<dbReference type="Pfam" id="PF18701">
    <property type="entry name" value="DUF5641"/>
    <property type="match status" value="1"/>
</dbReference>
<sequence>MFDPLGFATPFTITLKIIFQDIWKRGLDWDDILPAEYQDRMKKWIDGMTEMRSWKIPRRISEIPWNDIEEKELIVFADASEKAYGCCVYLKTTTDKCSAVSLVMSKVKIAPLKRITLPRLELLAALLGARLVRFISSALELDLESCSFSCWTDSEIALKWIQSDAHKWKQFVRNRVQEIQMLTNPADWKQCPGKENPADLLTRGLGAEDLMISRLWKEGPVWLTNTKTDSAEEILDVFETNEEQGAENTSDEEQESQANDIMAAVSTQIESRIDFDRFSRLTRAVRVMAWILRFVKNARCPQGRESSPDLSSAEIEAGRIMVLKSVQNEFYNEEISDLKNGKCVRKTSSIYQLSPFIGEDGLIRIYGRLEKAPALLYDEKHPILLPKCHITYLLVKDQHELMKHAGVNTLITAVRGKYWILSLRKKKICKVCIDCQRHDSRPCQQIVSPLPEDRIKKTPPFSICGVDHAGPLFCSDTGDRKLYIALFTCAVIRAVHVELVDSLSVEDFILALKRFAARRGMPSVIYSDNAKTFHASDNFLRKKSGNPLIWKFSAPLAPWWGGWWERLIRSVKSAWKKSLGKSPVTRSQLETVLHEIEACINSRPLSYVGETRNPLTPSHFLLGRSTPMNSVNTGEFSGEVNDLILRDECQSHYVDMFWDIWREEYLRNLPPMSLKKPNSDLKIGSVVLVRNETKSRLLWPMGIVTKLFPGKDGHVRAVELKTNKGLICRAVQKLHRLEFLDETDVAETWWSL</sequence>
<dbReference type="Pfam" id="PF05380">
    <property type="entry name" value="Peptidase_A17"/>
    <property type="match status" value="1"/>
</dbReference>
<proteinExistence type="predicted"/>
<dbReference type="InterPro" id="IPR012337">
    <property type="entry name" value="RNaseH-like_sf"/>
</dbReference>
<evidence type="ECO:0000313" key="2">
    <source>
        <dbReference type="EMBL" id="KAK3738948.1"/>
    </source>
</evidence>
<dbReference type="InterPro" id="IPR036397">
    <property type="entry name" value="RNaseH_sf"/>
</dbReference>
<comment type="caution">
    <text evidence="2">The sequence shown here is derived from an EMBL/GenBank/DDBJ whole genome shotgun (WGS) entry which is preliminary data.</text>
</comment>
<accession>A0AAE0YAL7</accession>
<dbReference type="EMBL" id="JAWDGP010006562">
    <property type="protein sequence ID" value="KAK3738948.1"/>
    <property type="molecule type" value="Genomic_DNA"/>
</dbReference>
<dbReference type="GO" id="GO:0003676">
    <property type="term" value="F:nucleic acid binding"/>
    <property type="evidence" value="ECO:0007669"/>
    <property type="project" value="InterPro"/>
</dbReference>
<feature type="domain" description="Integrase catalytic" evidence="1">
    <location>
        <begin position="456"/>
        <end position="625"/>
    </location>
</feature>
<dbReference type="AlphaFoldDB" id="A0AAE0YAL7"/>
<dbReference type="Gene3D" id="3.30.420.10">
    <property type="entry name" value="Ribonuclease H-like superfamily/Ribonuclease H"/>
    <property type="match status" value="1"/>
</dbReference>
<gene>
    <name evidence="2" type="ORF">RRG08_006515</name>
</gene>
<organism evidence="2 3">
    <name type="scientific">Elysia crispata</name>
    <name type="common">lettuce slug</name>
    <dbReference type="NCBI Taxonomy" id="231223"/>
    <lineage>
        <taxon>Eukaryota</taxon>
        <taxon>Metazoa</taxon>
        <taxon>Spiralia</taxon>
        <taxon>Lophotrochozoa</taxon>
        <taxon>Mollusca</taxon>
        <taxon>Gastropoda</taxon>
        <taxon>Heterobranchia</taxon>
        <taxon>Euthyneura</taxon>
        <taxon>Panpulmonata</taxon>
        <taxon>Sacoglossa</taxon>
        <taxon>Placobranchoidea</taxon>
        <taxon>Plakobranchidae</taxon>
        <taxon>Elysia</taxon>
    </lineage>
</organism>
<dbReference type="PROSITE" id="PS50994">
    <property type="entry name" value="INTEGRASE"/>
    <property type="match status" value="1"/>
</dbReference>
<dbReference type="InterPro" id="IPR001584">
    <property type="entry name" value="Integrase_cat-core"/>
</dbReference>
<dbReference type="SUPFAM" id="SSF53098">
    <property type="entry name" value="Ribonuclease H-like"/>
    <property type="match status" value="1"/>
</dbReference>
<evidence type="ECO:0000313" key="3">
    <source>
        <dbReference type="Proteomes" id="UP001283361"/>
    </source>
</evidence>
<dbReference type="InterPro" id="IPR040676">
    <property type="entry name" value="DUF5641"/>
</dbReference>
<keyword evidence="3" id="KW-1185">Reference proteome</keyword>